<comment type="similarity">
    <text evidence="2">Belongs to the fungal Na(+)/H(+) exchanger family.</text>
</comment>
<evidence type="ECO:0000256" key="8">
    <source>
        <dbReference type="ARBA" id="ARBA00023065"/>
    </source>
</evidence>
<comment type="caution">
    <text evidence="14">The sequence shown here is derived from an EMBL/GenBank/DDBJ whole genome shotgun (WGS) entry which is preliminary data.</text>
</comment>
<accession>A0A8H3QKQ5</accession>
<comment type="subcellular location">
    <subcellularLocation>
        <location evidence="1">Membrane</location>
        <topology evidence="1">Multi-pass membrane protein</topology>
    </subcellularLocation>
</comment>
<gene>
    <name evidence="14" type="ORF">RCL2_001013300</name>
</gene>
<dbReference type="Gene3D" id="1.20.1530.20">
    <property type="match status" value="1"/>
</dbReference>
<evidence type="ECO:0000256" key="1">
    <source>
        <dbReference type="ARBA" id="ARBA00004141"/>
    </source>
</evidence>
<dbReference type="GO" id="GO:0036376">
    <property type="term" value="P:sodium ion export across plasma membrane"/>
    <property type="evidence" value="ECO:0007669"/>
    <property type="project" value="InterPro"/>
</dbReference>
<feature type="transmembrane region" description="Helical" evidence="12">
    <location>
        <begin position="308"/>
        <end position="327"/>
    </location>
</feature>
<dbReference type="FunFam" id="1.20.1530.20:FF:000015">
    <property type="entry name" value="Na(+)/H(+) antiporter 2"/>
    <property type="match status" value="1"/>
</dbReference>
<feature type="region of interest" description="Disordered" evidence="11">
    <location>
        <begin position="593"/>
        <end position="654"/>
    </location>
</feature>
<dbReference type="OrthoDB" id="2190219at2759"/>
<evidence type="ECO:0000259" key="13">
    <source>
        <dbReference type="Pfam" id="PF00999"/>
    </source>
</evidence>
<dbReference type="GO" id="GO:0120029">
    <property type="term" value="P:proton export across plasma membrane"/>
    <property type="evidence" value="ECO:0007669"/>
    <property type="project" value="InterPro"/>
</dbReference>
<dbReference type="GO" id="GO:0042391">
    <property type="term" value="P:regulation of membrane potential"/>
    <property type="evidence" value="ECO:0007669"/>
    <property type="project" value="InterPro"/>
</dbReference>
<feature type="compositionally biased region" description="Polar residues" evidence="11">
    <location>
        <begin position="505"/>
        <end position="517"/>
    </location>
</feature>
<evidence type="ECO:0000256" key="10">
    <source>
        <dbReference type="ARBA" id="ARBA00023201"/>
    </source>
</evidence>
<keyword evidence="10" id="KW-0739">Sodium transport</keyword>
<feature type="transmembrane region" description="Helical" evidence="12">
    <location>
        <begin position="24"/>
        <end position="45"/>
    </location>
</feature>
<feature type="region of interest" description="Disordered" evidence="11">
    <location>
        <begin position="505"/>
        <end position="570"/>
    </location>
</feature>
<evidence type="ECO:0000256" key="11">
    <source>
        <dbReference type="SAM" id="MobiDB-lite"/>
    </source>
</evidence>
<feature type="compositionally biased region" description="Polar residues" evidence="11">
    <location>
        <begin position="595"/>
        <end position="607"/>
    </location>
</feature>
<feature type="transmembrane region" description="Helical" evidence="12">
    <location>
        <begin position="115"/>
        <end position="138"/>
    </location>
</feature>
<proteinExistence type="inferred from homology"/>
<evidence type="ECO:0000256" key="6">
    <source>
        <dbReference type="ARBA" id="ARBA00022989"/>
    </source>
</evidence>
<dbReference type="PANTHER" id="PTHR31382:SF1">
    <property type="entry name" value="SODIUM ION_PROTON EXCHANGER (EUROFUNG)"/>
    <property type="match status" value="1"/>
</dbReference>
<evidence type="ECO:0000256" key="5">
    <source>
        <dbReference type="ARBA" id="ARBA00022692"/>
    </source>
</evidence>
<protein>
    <submittedName>
        <fullName evidence="14">Sodium/hydrogen exchanger family-domain-containing protein</fullName>
    </submittedName>
</protein>
<keyword evidence="9 12" id="KW-0472">Membrane</keyword>
<feature type="transmembrane region" description="Helical" evidence="12">
    <location>
        <begin position="216"/>
        <end position="239"/>
    </location>
</feature>
<dbReference type="EMBL" id="BLAL01000065">
    <property type="protein sequence ID" value="GES82956.1"/>
    <property type="molecule type" value="Genomic_DNA"/>
</dbReference>
<keyword evidence="5 12" id="KW-0812">Transmembrane</keyword>
<sequence length="654" mass="72497">MRHFKIDRAFIAKTFLLVLETEDVSVVTAILGGFIILFGLVSFFVKERLYLSDALVSVIVGIILGPVAIGLLDPLKWGPNDNITFEFTRIVIAIQVMCSGVALPKAYLVKEWRSLLILLLPVMTYMWAASGLIIWWIIPKVNLLEGLAIAACITPTDPILANSVVKGRFAEKHVPPHVRNLLSAESASNDGLAYPFLFLSIYLMEEVSVGKAIGKWFLFAWLYQVAFSCVIGIVVGYIARKLLYLAERNRLIDKESFLVFAIALALFLMGIVSIIGSNDLFACFIAGTSFTWDDWFRKETEEAHLQEVIDMLLNLAIFVYVGSVIPWSKLQDITTGITVWRLVVCAILVLLLRRLPVVLALMKFIPAIKTYREAAFTGWFGPIGIGAIYYMSVIKQQTSDTSILHLSVEPVIYFLVISSILVHGVTIPLVKISKRINTLNTRSLTGGTINNQVSRLPVIGFGTDLIFRPKTDKNSTPPNATSTPPNEEMPSSTATTIITVESNLEAQMNEDNTTSTLPPEHRNIEDKGEQKEEKDDERHRLRIDIPQNLMDKVTKRPHVDPSDRSGSYSSKYAIWDEGDSYIIENYDGEDIHVIPSSSHNTPPQEQNRGYFLRRKNTNGTGGSSGSSGSSGSPDNSSSSQQSRSNKGATTTKSV</sequence>
<dbReference type="InterPro" id="IPR004712">
    <property type="entry name" value="Na+/H+_antiporter_fungi"/>
</dbReference>
<feature type="region of interest" description="Disordered" evidence="11">
    <location>
        <begin position="467"/>
        <end position="492"/>
    </location>
</feature>
<feature type="compositionally biased region" description="Basic and acidic residues" evidence="11">
    <location>
        <begin position="519"/>
        <end position="543"/>
    </location>
</feature>
<evidence type="ECO:0000256" key="7">
    <source>
        <dbReference type="ARBA" id="ARBA00023053"/>
    </source>
</evidence>
<evidence type="ECO:0000313" key="14">
    <source>
        <dbReference type="EMBL" id="GES82956.1"/>
    </source>
</evidence>
<keyword evidence="6 12" id="KW-1133">Transmembrane helix</keyword>
<feature type="transmembrane region" description="Helical" evidence="12">
    <location>
        <begin position="259"/>
        <end position="287"/>
    </location>
</feature>
<feature type="transmembrane region" description="Helical" evidence="12">
    <location>
        <begin position="374"/>
        <end position="391"/>
    </location>
</feature>
<feature type="domain" description="Cation/H+ exchanger transmembrane" evidence="13">
    <location>
        <begin position="36"/>
        <end position="429"/>
    </location>
</feature>
<dbReference type="GO" id="GO:0015385">
    <property type="term" value="F:sodium:proton antiporter activity"/>
    <property type="evidence" value="ECO:0007669"/>
    <property type="project" value="InterPro"/>
</dbReference>
<keyword evidence="3" id="KW-0813">Transport</keyword>
<dbReference type="AlphaFoldDB" id="A0A8H3QKQ5"/>
<keyword evidence="8" id="KW-0406">Ion transport</keyword>
<organism evidence="14 15">
    <name type="scientific">Rhizophagus clarus</name>
    <dbReference type="NCBI Taxonomy" id="94130"/>
    <lineage>
        <taxon>Eukaryota</taxon>
        <taxon>Fungi</taxon>
        <taxon>Fungi incertae sedis</taxon>
        <taxon>Mucoromycota</taxon>
        <taxon>Glomeromycotina</taxon>
        <taxon>Glomeromycetes</taxon>
        <taxon>Glomerales</taxon>
        <taxon>Glomeraceae</taxon>
        <taxon>Rhizophagus</taxon>
    </lineage>
</organism>
<dbReference type="InterPro" id="IPR006153">
    <property type="entry name" value="Cation/H_exchanger_TM"/>
</dbReference>
<dbReference type="Proteomes" id="UP000615446">
    <property type="component" value="Unassembled WGS sequence"/>
</dbReference>
<evidence type="ECO:0000256" key="3">
    <source>
        <dbReference type="ARBA" id="ARBA00022448"/>
    </source>
</evidence>
<evidence type="ECO:0000256" key="9">
    <source>
        <dbReference type="ARBA" id="ARBA00023136"/>
    </source>
</evidence>
<dbReference type="PANTHER" id="PTHR31382">
    <property type="entry name" value="NA(+)/H(+) ANTIPORTER"/>
    <property type="match status" value="1"/>
</dbReference>
<dbReference type="GO" id="GO:0005886">
    <property type="term" value="C:plasma membrane"/>
    <property type="evidence" value="ECO:0007669"/>
    <property type="project" value="InterPro"/>
</dbReference>
<keyword evidence="4" id="KW-0050">Antiport</keyword>
<reference evidence="14" key="1">
    <citation type="submission" date="2019-10" db="EMBL/GenBank/DDBJ databases">
        <title>Conservation and host-specific expression of non-tandemly repeated heterogenous ribosome RNA gene in arbuscular mycorrhizal fungi.</title>
        <authorList>
            <person name="Maeda T."/>
            <person name="Kobayashi Y."/>
            <person name="Nakagawa T."/>
            <person name="Ezawa T."/>
            <person name="Yamaguchi K."/>
            <person name="Bino T."/>
            <person name="Nishimoto Y."/>
            <person name="Shigenobu S."/>
            <person name="Kawaguchi M."/>
        </authorList>
    </citation>
    <scope>NUCLEOTIDE SEQUENCE</scope>
    <source>
        <strain evidence="14">HR1</strain>
    </source>
</reference>
<evidence type="ECO:0000313" key="15">
    <source>
        <dbReference type="Proteomes" id="UP000615446"/>
    </source>
</evidence>
<feature type="compositionally biased region" description="Basic and acidic residues" evidence="11">
    <location>
        <begin position="552"/>
        <end position="563"/>
    </location>
</feature>
<feature type="transmembrane region" description="Helical" evidence="12">
    <location>
        <begin position="84"/>
        <end position="103"/>
    </location>
</feature>
<evidence type="ECO:0000256" key="2">
    <source>
        <dbReference type="ARBA" id="ARBA00005248"/>
    </source>
</evidence>
<feature type="transmembrane region" description="Helical" evidence="12">
    <location>
        <begin position="411"/>
        <end position="430"/>
    </location>
</feature>
<evidence type="ECO:0000256" key="12">
    <source>
        <dbReference type="SAM" id="Phobius"/>
    </source>
</evidence>
<dbReference type="Pfam" id="PF00999">
    <property type="entry name" value="Na_H_Exchanger"/>
    <property type="match status" value="1"/>
</dbReference>
<name>A0A8H3QKQ5_9GLOM</name>
<feature type="compositionally biased region" description="Low complexity" evidence="11">
    <location>
        <begin position="626"/>
        <end position="647"/>
    </location>
</feature>
<feature type="transmembrane region" description="Helical" evidence="12">
    <location>
        <begin position="54"/>
        <end position="72"/>
    </location>
</feature>
<evidence type="ECO:0000256" key="4">
    <source>
        <dbReference type="ARBA" id="ARBA00022449"/>
    </source>
</evidence>
<dbReference type="InterPro" id="IPR038770">
    <property type="entry name" value="Na+/solute_symporter_sf"/>
</dbReference>
<feature type="transmembrane region" description="Helical" evidence="12">
    <location>
        <begin position="339"/>
        <end position="362"/>
    </location>
</feature>
<keyword evidence="7" id="KW-0915">Sodium</keyword>
<feature type="compositionally biased region" description="Low complexity" evidence="11">
    <location>
        <begin position="474"/>
        <end position="486"/>
    </location>
</feature>